<accession>A0AAN8EGZ7</accession>
<dbReference type="SUPFAM" id="SSF52047">
    <property type="entry name" value="RNI-like"/>
    <property type="match status" value="1"/>
</dbReference>
<organism evidence="5 6">
    <name type="scientific">Champsocephalus gunnari</name>
    <name type="common">Mackerel icefish</name>
    <dbReference type="NCBI Taxonomy" id="52237"/>
    <lineage>
        <taxon>Eukaryota</taxon>
        <taxon>Metazoa</taxon>
        <taxon>Chordata</taxon>
        <taxon>Craniata</taxon>
        <taxon>Vertebrata</taxon>
        <taxon>Euteleostomi</taxon>
        <taxon>Actinopterygii</taxon>
        <taxon>Neopterygii</taxon>
        <taxon>Teleostei</taxon>
        <taxon>Neoteleostei</taxon>
        <taxon>Acanthomorphata</taxon>
        <taxon>Eupercaria</taxon>
        <taxon>Perciformes</taxon>
        <taxon>Notothenioidei</taxon>
        <taxon>Channichthyidae</taxon>
        <taxon>Champsocephalus</taxon>
    </lineage>
</organism>
<evidence type="ECO:0000313" key="5">
    <source>
        <dbReference type="EMBL" id="KAK5936198.1"/>
    </source>
</evidence>
<evidence type="ECO:0000256" key="3">
    <source>
        <dbReference type="SAM" id="MobiDB-lite"/>
    </source>
</evidence>
<dbReference type="InterPro" id="IPR043136">
    <property type="entry name" value="B30.2/SPRY_sf"/>
</dbReference>
<name>A0AAN8EGZ7_CHAGU</name>
<feature type="compositionally biased region" description="Acidic residues" evidence="3">
    <location>
        <begin position="173"/>
        <end position="186"/>
    </location>
</feature>
<evidence type="ECO:0000256" key="2">
    <source>
        <dbReference type="ARBA" id="ARBA00022737"/>
    </source>
</evidence>
<dbReference type="Gene3D" id="2.60.120.920">
    <property type="match status" value="1"/>
</dbReference>
<keyword evidence="1" id="KW-0433">Leucine-rich repeat</keyword>
<protein>
    <recommendedName>
        <fullName evidence="4">SPRY-associated domain-containing protein</fullName>
    </recommendedName>
</protein>
<dbReference type="SMART" id="SM00589">
    <property type="entry name" value="PRY"/>
    <property type="match status" value="1"/>
</dbReference>
<dbReference type="Pfam" id="PF13765">
    <property type="entry name" value="PRY"/>
    <property type="match status" value="1"/>
</dbReference>
<reference evidence="5 6" key="1">
    <citation type="journal article" date="2023" name="Mol. Biol. Evol.">
        <title>Genomics of Secondarily Temperate Adaptation in the Only Non-Antarctic Icefish.</title>
        <authorList>
            <person name="Rivera-Colon A.G."/>
            <person name="Rayamajhi N."/>
            <person name="Minhas B.F."/>
            <person name="Madrigal G."/>
            <person name="Bilyk K.T."/>
            <person name="Yoon V."/>
            <person name="Hune M."/>
            <person name="Gregory S."/>
            <person name="Cheng C.H.C."/>
            <person name="Catchen J.M."/>
        </authorList>
    </citation>
    <scope>NUCLEOTIDE SEQUENCE [LARGE SCALE GENOMIC DNA]</scope>
    <source>
        <tissue evidence="5">White muscle</tissue>
    </source>
</reference>
<dbReference type="SUPFAM" id="SSF49899">
    <property type="entry name" value="Concanavalin A-like lectins/glucanases"/>
    <property type="match status" value="1"/>
</dbReference>
<keyword evidence="2" id="KW-0677">Repeat</keyword>
<comment type="caution">
    <text evidence="5">The sequence shown here is derived from an EMBL/GenBank/DDBJ whole genome shotgun (WGS) entry which is preliminary data.</text>
</comment>
<dbReference type="PANTHER" id="PTHR24106">
    <property type="entry name" value="NACHT, LRR AND CARD DOMAINS-CONTAINING"/>
    <property type="match status" value="1"/>
</dbReference>
<dbReference type="InterPro" id="IPR006574">
    <property type="entry name" value="PRY"/>
</dbReference>
<dbReference type="Proteomes" id="UP001331515">
    <property type="component" value="Unassembled WGS sequence"/>
</dbReference>
<dbReference type="SMART" id="SM00368">
    <property type="entry name" value="LRR_RI"/>
    <property type="match status" value="3"/>
</dbReference>
<dbReference type="InterPro" id="IPR032675">
    <property type="entry name" value="LRR_dom_sf"/>
</dbReference>
<dbReference type="Pfam" id="PF13516">
    <property type="entry name" value="LRR_6"/>
    <property type="match status" value="2"/>
</dbReference>
<dbReference type="AlphaFoldDB" id="A0AAN8EGZ7"/>
<evidence type="ECO:0000313" key="6">
    <source>
        <dbReference type="Proteomes" id="UP001331515"/>
    </source>
</evidence>
<keyword evidence="6" id="KW-1185">Reference proteome</keyword>
<dbReference type="InterPro" id="IPR013320">
    <property type="entry name" value="ConA-like_dom_sf"/>
</dbReference>
<sequence length="415" mass="46776">VFAGKRYNMNVSKEREHGVSSSEVTLSDPHDNKTRAVHPQTQERPDSPGPPCVSSRSDRSMSEPIQFKNMGPSVELSPMKQERPDSPGPTCVSVRSDRSMTEPIEFNNEGPIVESRFPRMRSVVIKGRPANKHPPHLDSIFMLLEESIVTFVKKELKKFKRVLESSERLEGLKEEDDSLEDEDEEQGSSNRDAFLTLTLNFLRNMKQEELADSLQSKSLISICQLVKASNAALLSGCNLSWRNCEALVSVLTSKNCSLRKLDLSHNDLQDGGVMLLSAGLRSSHSRLEILGLSGCMVREKGCEILASVLKSNRYLRELDLSYNHPGDSGVAQLHALLDDQCCKLETLKIDHCGELRLKPAPLRYFGDLSLDPNTAERNLFLCDNNRRALVGKEKQPYPDHPERFYSWKQKENGYY</sequence>
<dbReference type="EMBL" id="JAURVH010000288">
    <property type="protein sequence ID" value="KAK5936198.1"/>
    <property type="molecule type" value="Genomic_DNA"/>
</dbReference>
<feature type="region of interest" description="Disordered" evidence="3">
    <location>
        <begin position="1"/>
        <end position="107"/>
    </location>
</feature>
<dbReference type="Gene3D" id="3.80.10.10">
    <property type="entry name" value="Ribonuclease Inhibitor"/>
    <property type="match status" value="1"/>
</dbReference>
<feature type="domain" description="SPRY-associated" evidence="4">
    <location>
        <begin position="365"/>
        <end position="415"/>
    </location>
</feature>
<gene>
    <name evidence="5" type="ORF">CgunFtcFv8_027675</name>
</gene>
<dbReference type="InterPro" id="IPR001611">
    <property type="entry name" value="Leu-rich_rpt"/>
</dbReference>
<feature type="non-terminal residue" evidence="5">
    <location>
        <position position="1"/>
    </location>
</feature>
<feature type="region of interest" description="Disordered" evidence="3">
    <location>
        <begin position="170"/>
        <end position="189"/>
    </location>
</feature>
<evidence type="ECO:0000256" key="1">
    <source>
        <dbReference type="ARBA" id="ARBA00022614"/>
    </source>
</evidence>
<dbReference type="InterPro" id="IPR051261">
    <property type="entry name" value="NLR"/>
</dbReference>
<proteinExistence type="predicted"/>
<evidence type="ECO:0000259" key="4">
    <source>
        <dbReference type="SMART" id="SM00589"/>
    </source>
</evidence>